<organism evidence="2 3">
    <name type="scientific">Paenibacillus odorifer</name>
    <dbReference type="NCBI Taxonomy" id="189426"/>
    <lineage>
        <taxon>Bacteria</taxon>
        <taxon>Bacillati</taxon>
        <taxon>Bacillota</taxon>
        <taxon>Bacilli</taxon>
        <taxon>Bacillales</taxon>
        <taxon>Paenibacillaceae</taxon>
        <taxon>Paenibacillus</taxon>
    </lineage>
</organism>
<dbReference type="InterPro" id="IPR000361">
    <property type="entry name" value="ATAP_core_dom"/>
</dbReference>
<dbReference type="EMBL" id="MKQP01000100">
    <property type="protein sequence ID" value="OMD20378.1"/>
    <property type="molecule type" value="Genomic_DNA"/>
</dbReference>
<accession>A0A1R0WSD2</accession>
<gene>
    <name evidence="2" type="ORF">BJP51_09875</name>
</gene>
<dbReference type="RefSeq" id="WP_036688616.1">
    <property type="nucleotide sequence ID" value="NZ_CP009428.1"/>
</dbReference>
<reference evidence="2 3" key="1">
    <citation type="submission" date="2016-10" db="EMBL/GenBank/DDBJ databases">
        <title>Paenibacillus species isolates.</title>
        <authorList>
            <person name="Beno S.M."/>
        </authorList>
    </citation>
    <scope>NUCLEOTIDE SEQUENCE [LARGE SCALE GENOMIC DNA]</scope>
    <source>
        <strain evidence="2 3">FSL H7-0604</strain>
    </source>
</reference>
<dbReference type="Proteomes" id="UP000187465">
    <property type="component" value="Unassembled WGS sequence"/>
</dbReference>
<dbReference type="Pfam" id="PF01521">
    <property type="entry name" value="Fe-S_biosyn"/>
    <property type="match status" value="1"/>
</dbReference>
<dbReference type="SUPFAM" id="SSF89360">
    <property type="entry name" value="HesB-like domain"/>
    <property type="match status" value="1"/>
</dbReference>
<dbReference type="Gene3D" id="2.60.300.12">
    <property type="entry name" value="HesB-like domain"/>
    <property type="match status" value="1"/>
</dbReference>
<evidence type="ECO:0000313" key="3">
    <source>
        <dbReference type="Proteomes" id="UP000187465"/>
    </source>
</evidence>
<protein>
    <recommendedName>
        <fullName evidence="1">Core domain-containing protein</fullName>
    </recommendedName>
</protein>
<evidence type="ECO:0000259" key="1">
    <source>
        <dbReference type="Pfam" id="PF01521"/>
    </source>
</evidence>
<dbReference type="GeneID" id="31572197"/>
<name>A0A1R0WSD2_9BACL</name>
<sequence length="113" mass="13011">MMIQVTPLAERKLKERLGDQPGFFKLFYDTVGCGCDGINVLLIVSEVEQGDSRIETNSLPFIVSRQQEIFYEDKMRLDAEERFSSYKLVSDSQIYGNNIMVRDMRNVSTIQGF</sequence>
<evidence type="ECO:0000313" key="2">
    <source>
        <dbReference type="EMBL" id="OMD20378.1"/>
    </source>
</evidence>
<comment type="caution">
    <text evidence="2">The sequence shown here is derived from an EMBL/GenBank/DDBJ whole genome shotgun (WGS) entry which is preliminary data.</text>
</comment>
<feature type="domain" description="Core" evidence="1">
    <location>
        <begin position="1"/>
        <end position="102"/>
    </location>
</feature>
<dbReference type="AlphaFoldDB" id="A0A1R0WSD2"/>
<dbReference type="KEGG" id="pod:PODO_18655"/>
<dbReference type="InterPro" id="IPR035903">
    <property type="entry name" value="HesB-like_dom_sf"/>
</dbReference>
<proteinExistence type="predicted"/>